<evidence type="ECO:0000313" key="2">
    <source>
        <dbReference type="EnsemblFungi" id="EJT80377"/>
    </source>
</evidence>
<dbReference type="RefSeq" id="XP_009216386.1">
    <property type="nucleotide sequence ID" value="XM_009218122.1"/>
</dbReference>
<dbReference type="AlphaFoldDB" id="J3NGI7"/>
<reference evidence="1" key="2">
    <citation type="submission" date="2010-07" db="EMBL/GenBank/DDBJ databases">
        <authorList>
            <consortium name="The Broad Institute Genome Sequencing Platform"/>
            <consortium name="Broad Institute Genome Sequencing Center for Infectious Disease"/>
            <person name="Ma L.-J."/>
            <person name="Dead R."/>
            <person name="Young S."/>
            <person name="Zeng Q."/>
            <person name="Koehrsen M."/>
            <person name="Alvarado L."/>
            <person name="Berlin A."/>
            <person name="Chapman S.B."/>
            <person name="Chen Z."/>
            <person name="Freedman E."/>
            <person name="Gellesch M."/>
            <person name="Goldberg J."/>
            <person name="Griggs A."/>
            <person name="Gujja S."/>
            <person name="Heilman E.R."/>
            <person name="Heiman D."/>
            <person name="Hepburn T."/>
            <person name="Howarth C."/>
            <person name="Jen D."/>
            <person name="Larson L."/>
            <person name="Mehta T."/>
            <person name="Neiman D."/>
            <person name="Pearson M."/>
            <person name="Roberts A."/>
            <person name="Saif S."/>
            <person name="Shea T."/>
            <person name="Shenoy N."/>
            <person name="Sisk P."/>
            <person name="Stolte C."/>
            <person name="Sykes S."/>
            <person name="Walk T."/>
            <person name="White J."/>
            <person name="Yandava C."/>
            <person name="Haas B."/>
            <person name="Nusbaum C."/>
            <person name="Birren B."/>
        </authorList>
    </citation>
    <scope>NUCLEOTIDE SEQUENCE</scope>
    <source>
        <strain evidence="1">R3-111a-1</strain>
    </source>
</reference>
<sequence>MLACCYSLLAVARMGRPLRAEEGGRGKDGHIMPARSASFGGTQAKMLKEALDDRAVLHTFGVVDGAGDHCAVAALKLRN</sequence>
<organism evidence="1">
    <name type="scientific">Gaeumannomyces tritici (strain R3-111a-1)</name>
    <name type="common">Wheat and barley take-all root rot fungus</name>
    <name type="synonym">Gaeumannomyces graminis var. tritici</name>
    <dbReference type="NCBI Taxonomy" id="644352"/>
    <lineage>
        <taxon>Eukaryota</taxon>
        <taxon>Fungi</taxon>
        <taxon>Dikarya</taxon>
        <taxon>Ascomycota</taxon>
        <taxon>Pezizomycotina</taxon>
        <taxon>Sordariomycetes</taxon>
        <taxon>Sordariomycetidae</taxon>
        <taxon>Magnaporthales</taxon>
        <taxon>Magnaporthaceae</taxon>
        <taxon>Gaeumannomyces</taxon>
    </lineage>
</organism>
<dbReference type="GeneID" id="20340835"/>
<evidence type="ECO:0000313" key="1">
    <source>
        <dbReference type="EMBL" id="EJT80377.1"/>
    </source>
</evidence>
<protein>
    <submittedName>
        <fullName evidence="1 2">Uncharacterized protein</fullName>
    </submittedName>
</protein>
<gene>
    <name evidence="2" type="primary">20340835</name>
    <name evidence="1" type="ORF">GGTG_00377</name>
</gene>
<reference evidence="1" key="3">
    <citation type="submission" date="2010-09" db="EMBL/GenBank/DDBJ databases">
        <title>Annotation of Gaeumannomyces graminis var. tritici R3-111a-1.</title>
        <authorList>
            <consortium name="The Broad Institute Genome Sequencing Platform"/>
            <person name="Ma L.-J."/>
            <person name="Dead R."/>
            <person name="Young S.K."/>
            <person name="Zeng Q."/>
            <person name="Gargeya S."/>
            <person name="Fitzgerald M."/>
            <person name="Haas B."/>
            <person name="Abouelleil A."/>
            <person name="Alvarado L."/>
            <person name="Arachchi H.M."/>
            <person name="Berlin A."/>
            <person name="Brown A."/>
            <person name="Chapman S.B."/>
            <person name="Chen Z."/>
            <person name="Dunbar C."/>
            <person name="Freedman E."/>
            <person name="Gearin G."/>
            <person name="Gellesch M."/>
            <person name="Goldberg J."/>
            <person name="Griggs A."/>
            <person name="Gujja S."/>
            <person name="Heiman D."/>
            <person name="Howarth C."/>
            <person name="Larson L."/>
            <person name="Lui A."/>
            <person name="MacDonald P.J.P."/>
            <person name="Mehta T."/>
            <person name="Montmayeur A."/>
            <person name="Murphy C."/>
            <person name="Neiman D."/>
            <person name="Pearson M."/>
            <person name="Priest M."/>
            <person name="Roberts A."/>
            <person name="Saif S."/>
            <person name="Shea T."/>
            <person name="Shenoy N."/>
            <person name="Sisk P."/>
            <person name="Stolte C."/>
            <person name="Sykes S."/>
            <person name="Yandava C."/>
            <person name="Wortman J."/>
            <person name="Nusbaum C."/>
            <person name="Birren B."/>
        </authorList>
    </citation>
    <scope>NUCLEOTIDE SEQUENCE</scope>
    <source>
        <strain evidence="1">R3-111a-1</strain>
    </source>
</reference>
<name>J3NGI7_GAET3</name>
<dbReference type="VEuPathDB" id="FungiDB:GGTG_00377"/>
<reference evidence="3" key="1">
    <citation type="submission" date="2010-07" db="EMBL/GenBank/DDBJ databases">
        <title>The genome sequence of Gaeumannomyces graminis var. tritici strain R3-111a-1.</title>
        <authorList>
            <consortium name="The Broad Institute Genome Sequencing Platform"/>
            <person name="Ma L.-J."/>
            <person name="Dead R."/>
            <person name="Young S."/>
            <person name="Zeng Q."/>
            <person name="Koehrsen M."/>
            <person name="Alvarado L."/>
            <person name="Berlin A."/>
            <person name="Chapman S.B."/>
            <person name="Chen Z."/>
            <person name="Freedman E."/>
            <person name="Gellesch M."/>
            <person name="Goldberg J."/>
            <person name="Griggs A."/>
            <person name="Gujja S."/>
            <person name="Heilman E.R."/>
            <person name="Heiman D."/>
            <person name="Hepburn T."/>
            <person name="Howarth C."/>
            <person name="Jen D."/>
            <person name="Larson L."/>
            <person name="Mehta T."/>
            <person name="Neiman D."/>
            <person name="Pearson M."/>
            <person name="Roberts A."/>
            <person name="Saif S."/>
            <person name="Shea T."/>
            <person name="Shenoy N."/>
            <person name="Sisk P."/>
            <person name="Stolte C."/>
            <person name="Sykes S."/>
            <person name="Walk T."/>
            <person name="White J."/>
            <person name="Yandava C."/>
            <person name="Haas B."/>
            <person name="Nusbaum C."/>
            <person name="Birren B."/>
        </authorList>
    </citation>
    <scope>NUCLEOTIDE SEQUENCE [LARGE SCALE GENOMIC DNA]</scope>
    <source>
        <strain evidence="3">R3-111a-1</strain>
    </source>
</reference>
<dbReference type="EnsemblFungi" id="EJT80377">
    <property type="protein sequence ID" value="EJT80377"/>
    <property type="gene ID" value="GGTG_00377"/>
</dbReference>
<proteinExistence type="predicted"/>
<dbReference type="Proteomes" id="UP000006039">
    <property type="component" value="Unassembled WGS sequence"/>
</dbReference>
<dbReference type="HOGENOM" id="CLU_2606163_0_0_1"/>
<keyword evidence="3" id="KW-1185">Reference proteome</keyword>
<reference evidence="2" key="4">
    <citation type="journal article" date="2015" name="G3 (Bethesda)">
        <title>Genome sequences of three phytopathogenic species of the Magnaporthaceae family of fungi.</title>
        <authorList>
            <person name="Okagaki L.H."/>
            <person name="Nunes C.C."/>
            <person name="Sailsbery J."/>
            <person name="Clay B."/>
            <person name="Brown D."/>
            <person name="John T."/>
            <person name="Oh Y."/>
            <person name="Young N."/>
            <person name="Fitzgerald M."/>
            <person name="Haas B.J."/>
            <person name="Zeng Q."/>
            <person name="Young S."/>
            <person name="Adiconis X."/>
            <person name="Fan L."/>
            <person name="Levin J.Z."/>
            <person name="Mitchell T.K."/>
            <person name="Okubara P.A."/>
            <person name="Farman M.L."/>
            <person name="Kohn L.M."/>
            <person name="Birren B."/>
            <person name="Ma L.-J."/>
            <person name="Dean R.A."/>
        </authorList>
    </citation>
    <scope>NUCLEOTIDE SEQUENCE</scope>
    <source>
        <strain evidence="2">R3-111a-1</strain>
    </source>
</reference>
<evidence type="ECO:0000313" key="3">
    <source>
        <dbReference type="Proteomes" id="UP000006039"/>
    </source>
</evidence>
<accession>J3NGI7</accession>
<reference evidence="2" key="5">
    <citation type="submission" date="2018-04" db="UniProtKB">
        <authorList>
            <consortium name="EnsemblFungi"/>
        </authorList>
    </citation>
    <scope>IDENTIFICATION</scope>
    <source>
        <strain evidence="2">R3-111a-1</strain>
    </source>
</reference>
<dbReference type="EMBL" id="GL385395">
    <property type="protein sequence ID" value="EJT80377.1"/>
    <property type="molecule type" value="Genomic_DNA"/>
</dbReference>